<dbReference type="Gene3D" id="3.40.250.10">
    <property type="entry name" value="Rhodanese-like domain"/>
    <property type="match status" value="2"/>
</dbReference>
<reference evidence="5" key="1">
    <citation type="submission" date="2021-01" db="EMBL/GenBank/DDBJ databases">
        <authorList>
            <person name="Corre E."/>
            <person name="Pelletier E."/>
            <person name="Niang G."/>
            <person name="Scheremetjew M."/>
            <person name="Finn R."/>
            <person name="Kale V."/>
            <person name="Holt S."/>
            <person name="Cochrane G."/>
            <person name="Meng A."/>
            <person name="Brown T."/>
            <person name="Cohen L."/>
        </authorList>
    </citation>
    <scope>NUCLEOTIDE SEQUENCE</scope>
    <source>
        <strain evidence="5">MM31A-1</strain>
    </source>
</reference>
<dbReference type="InterPro" id="IPR045078">
    <property type="entry name" value="TST/MPST-like"/>
</dbReference>
<feature type="region of interest" description="Disordered" evidence="3">
    <location>
        <begin position="270"/>
        <end position="295"/>
    </location>
</feature>
<evidence type="ECO:0000256" key="1">
    <source>
        <dbReference type="ARBA" id="ARBA00022679"/>
    </source>
</evidence>
<dbReference type="InterPro" id="IPR001763">
    <property type="entry name" value="Rhodanese-like_dom"/>
</dbReference>
<proteinExistence type="predicted"/>
<evidence type="ECO:0000256" key="2">
    <source>
        <dbReference type="ARBA" id="ARBA00022737"/>
    </source>
</evidence>
<dbReference type="PANTHER" id="PTHR11364:SF27">
    <property type="entry name" value="SULFURTRANSFERASE"/>
    <property type="match status" value="1"/>
</dbReference>
<feature type="domain" description="Rhodanese" evidence="4">
    <location>
        <begin position="162"/>
        <end position="318"/>
    </location>
</feature>
<evidence type="ECO:0000256" key="3">
    <source>
        <dbReference type="SAM" id="MobiDB-lite"/>
    </source>
</evidence>
<dbReference type="PANTHER" id="PTHR11364">
    <property type="entry name" value="THIOSULFATE SULFERTANSFERASE"/>
    <property type="match status" value="1"/>
</dbReference>
<dbReference type="PROSITE" id="PS50206">
    <property type="entry name" value="RHODANESE_3"/>
    <property type="match status" value="2"/>
</dbReference>
<dbReference type="SUPFAM" id="SSF52821">
    <property type="entry name" value="Rhodanese/Cell cycle control phosphatase"/>
    <property type="match status" value="2"/>
</dbReference>
<dbReference type="GO" id="GO:0005739">
    <property type="term" value="C:mitochondrion"/>
    <property type="evidence" value="ECO:0007669"/>
    <property type="project" value="TreeGrafter"/>
</dbReference>
<dbReference type="EMBL" id="HBIO01000127">
    <property type="protein sequence ID" value="CAE0455250.1"/>
    <property type="molecule type" value="Transcribed_RNA"/>
</dbReference>
<sequence>MDIDDITLQPDDNPKSLPHMLPTPGLFAATMDEFGITNEHHVIIYARASVIFTPRTWFTFRSMGHDMDKVHLMNGPLEEWMEIGGADVDVVDNTTVVVPKVSDFYKKKNDLDEEQLYDYRTVDFVKNVCNMKRVSDVFQNGNMDGGGDGDISASSLSTSVNGHSRPIIIDSRGSSYAKGHMPGSIHIPYSAWIENQSVNTLRWKSMQGIKDVFEKVGIDPLTTDRDIICSCGSGVSVCHTFLALELCGRDMNRRSISSGADLGSIRAVPELVGGGDDDEVDSGGDNDNPDGVPVAVYSTEMYDGSWAEWGSDPDTPKITS</sequence>
<organism evidence="5">
    <name type="scientific">Chaetoceros debilis</name>
    <dbReference type="NCBI Taxonomy" id="122233"/>
    <lineage>
        <taxon>Eukaryota</taxon>
        <taxon>Sar</taxon>
        <taxon>Stramenopiles</taxon>
        <taxon>Ochrophyta</taxon>
        <taxon>Bacillariophyta</taxon>
        <taxon>Coscinodiscophyceae</taxon>
        <taxon>Chaetocerotophycidae</taxon>
        <taxon>Chaetocerotales</taxon>
        <taxon>Chaetocerotaceae</taxon>
        <taxon>Chaetoceros</taxon>
    </lineage>
</organism>
<name>A0A7S3PTK6_9STRA</name>
<evidence type="ECO:0000313" key="5">
    <source>
        <dbReference type="EMBL" id="CAE0455250.1"/>
    </source>
</evidence>
<feature type="compositionally biased region" description="Acidic residues" evidence="3">
    <location>
        <begin position="275"/>
        <end position="288"/>
    </location>
</feature>
<dbReference type="AlphaFoldDB" id="A0A7S3PTK6"/>
<accession>A0A7S3PTK6</accession>
<keyword evidence="2" id="KW-0677">Repeat</keyword>
<gene>
    <name evidence="5" type="ORF">CDEB00056_LOCUS91</name>
</gene>
<dbReference type="GO" id="GO:0004792">
    <property type="term" value="F:thiosulfate-cyanide sulfurtransferase activity"/>
    <property type="evidence" value="ECO:0007669"/>
    <property type="project" value="TreeGrafter"/>
</dbReference>
<dbReference type="SMART" id="SM00450">
    <property type="entry name" value="RHOD"/>
    <property type="match status" value="1"/>
</dbReference>
<dbReference type="Pfam" id="PF00581">
    <property type="entry name" value="Rhodanese"/>
    <property type="match status" value="1"/>
</dbReference>
<dbReference type="InterPro" id="IPR036873">
    <property type="entry name" value="Rhodanese-like_dom_sf"/>
</dbReference>
<feature type="domain" description="Rhodanese" evidence="4">
    <location>
        <begin position="22"/>
        <end position="89"/>
    </location>
</feature>
<protein>
    <recommendedName>
        <fullName evidence="4">Rhodanese domain-containing protein</fullName>
    </recommendedName>
</protein>
<evidence type="ECO:0000259" key="4">
    <source>
        <dbReference type="PROSITE" id="PS50206"/>
    </source>
</evidence>
<keyword evidence="1" id="KW-0808">Transferase</keyword>